<organism evidence="18 19">
    <name type="scientific">Patella caerulea</name>
    <name type="common">Rayed Mediterranean limpet</name>
    <dbReference type="NCBI Taxonomy" id="87958"/>
    <lineage>
        <taxon>Eukaryota</taxon>
        <taxon>Metazoa</taxon>
        <taxon>Spiralia</taxon>
        <taxon>Lophotrochozoa</taxon>
        <taxon>Mollusca</taxon>
        <taxon>Gastropoda</taxon>
        <taxon>Patellogastropoda</taxon>
        <taxon>Patelloidea</taxon>
        <taxon>Patellidae</taxon>
        <taxon>Patella</taxon>
    </lineage>
</organism>
<keyword evidence="5" id="KW-0547">Nucleotide-binding</keyword>
<dbReference type="GO" id="GO:0003723">
    <property type="term" value="F:RNA binding"/>
    <property type="evidence" value="ECO:0007669"/>
    <property type="project" value="UniProtKB-KW"/>
</dbReference>
<evidence type="ECO:0000256" key="14">
    <source>
        <dbReference type="ARBA" id="ARBA00023242"/>
    </source>
</evidence>
<dbReference type="SMART" id="SM00491">
    <property type="entry name" value="HELICc2"/>
    <property type="match status" value="1"/>
</dbReference>
<evidence type="ECO:0000256" key="13">
    <source>
        <dbReference type="ARBA" id="ARBA00023235"/>
    </source>
</evidence>
<keyword evidence="19" id="KW-1185">Reference proteome</keyword>
<dbReference type="SUPFAM" id="SSF52540">
    <property type="entry name" value="P-loop containing nucleoside triphosphate hydrolases"/>
    <property type="match status" value="1"/>
</dbReference>
<dbReference type="InterPro" id="IPR045028">
    <property type="entry name" value="DinG/Rad3-like"/>
</dbReference>
<evidence type="ECO:0000256" key="15">
    <source>
        <dbReference type="SAM" id="Coils"/>
    </source>
</evidence>
<evidence type="ECO:0000256" key="4">
    <source>
        <dbReference type="ARBA" id="ARBA00022723"/>
    </source>
</evidence>
<comment type="similarity">
    <text evidence="3">Belongs to the DEAD box helicase family. DEAH subfamily. DDX11/CHL1 sub-subfamily.</text>
</comment>
<evidence type="ECO:0000256" key="8">
    <source>
        <dbReference type="ARBA" id="ARBA00022840"/>
    </source>
</evidence>
<keyword evidence="4" id="KW-0479">Metal-binding</keyword>
<keyword evidence="15" id="KW-0175">Coiled coil</keyword>
<dbReference type="Pfam" id="PF13307">
    <property type="entry name" value="Helicase_C_2"/>
    <property type="match status" value="1"/>
</dbReference>
<keyword evidence="10" id="KW-0408">Iron</keyword>
<evidence type="ECO:0000256" key="11">
    <source>
        <dbReference type="ARBA" id="ARBA00023014"/>
    </source>
</evidence>
<proteinExistence type="inferred from homology"/>
<keyword evidence="7" id="KW-0347">Helicase</keyword>
<dbReference type="NCBIfam" id="TIGR00604">
    <property type="entry name" value="rad3"/>
    <property type="match status" value="1"/>
</dbReference>
<dbReference type="InterPro" id="IPR014013">
    <property type="entry name" value="Helic_SF1/SF2_ATP-bd_DinG/Rad3"/>
</dbReference>
<dbReference type="Gene3D" id="3.40.50.300">
    <property type="entry name" value="P-loop containing nucleotide triphosphate hydrolases"/>
    <property type="match status" value="3"/>
</dbReference>
<dbReference type="InterPro" id="IPR010614">
    <property type="entry name" value="RAD3-like_helicase_DEAD"/>
</dbReference>
<keyword evidence="13" id="KW-0413">Isomerase</keyword>
<evidence type="ECO:0000256" key="3">
    <source>
        <dbReference type="ARBA" id="ARBA00008435"/>
    </source>
</evidence>
<evidence type="ECO:0000256" key="10">
    <source>
        <dbReference type="ARBA" id="ARBA00023004"/>
    </source>
</evidence>
<keyword evidence="9" id="KW-0694">RNA-binding</keyword>
<comment type="cofactor">
    <cofactor evidence="1">
        <name>[4Fe-4S] cluster</name>
        <dbReference type="ChEBI" id="CHEBI:49883"/>
    </cofactor>
</comment>
<accession>A0AAN8PHZ8</accession>
<dbReference type="GO" id="GO:0003678">
    <property type="term" value="F:DNA helicase activity"/>
    <property type="evidence" value="ECO:0007669"/>
    <property type="project" value="InterPro"/>
</dbReference>
<comment type="subcellular location">
    <subcellularLocation>
        <location evidence="2">Nucleus</location>
    </subcellularLocation>
</comment>
<dbReference type="InterPro" id="IPR006555">
    <property type="entry name" value="ATP-dep_Helicase_C"/>
</dbReference>
<dbReference type="InterPro" id="IPR006554">
    <property type="entry name" value="Helicase-like_DEXD_c2"/>
</dbReference>
<evidence type="ECO:0000256" key="2">
    <source>
        <dbReference type="ARBA" id="ARBA00004123"/>
    </source>
</evidence>
<dbReference type="SMART" id="SM00488">
    <property type="entry name" value="DEXDc2"/>
    <property type="match status" value="1"/>
</dbReference>
<dbReference type="GO" id="GO:0016818">
    <property type="term" value="F:hydrolase activity, acting on acid anhydrides, in phosphorus-containing anhydrides"/>
    <property type="evidence" value="ECO:0007669"/>
    <property type="project" value="InterPro"/>
</dbReference>
<feature type="coiled-coil region" evidence="15">
    <location>
        <begin position="131"/>
        <end position="158"/>
    </location>
</feature>
<dbReference type="GO" id="GO:0051536">
    <property type="term" value="F:iron-sulfur cluster binding"/>
    <property type="evidence" value="ECO:0007669"/>
    <property type="project" value="UniProtKB-KW"/>
</dbReference>
<dbReference type="GO" id="GO:0006139">
    <property type="term" value="P:nucleobase-containing compound metabolic process"/>
    <property type="evidence" value="ECO:0007669"/>
    <property type="project" value="InterPro"/>
</dbReference>
<dbReference type="GO" id="GO:0005634">
    <property type="term" value="C:nucleus"/>
    <property type="evidence" value="ECO:0007669"/>
    <property type="project" value="UniProtKB-SubCell"/>
</dbReference>
<feature type="domain" description="Helicase ATP-binding" evidence="17">
    <location>
        <begin position="36"/>
        <end position="457"/>
    </location>
</feature>
<keyword evidence="6" id="KW-0378">Hydrolase</keyword>
<evidence type="ECO:0000256" key="9">
    <source>
        <dbReference type="ARBA" id="ARBA00022884"/>
    </source>
</evidence>
<dbReference type="FunFam" id="3.40.50.300:FF:002532">
    <property type="entry name" value="DEAD/H-box helicase 11"/>
    <property type="match status" value="1"/>
</dbReference>
<reference evidence="18 19" key="1">
    <citation type="submission" date="2024-01" db="EMBL/GenBank/DDBJ databases">
        <title>The genome of the rayed Mediterranean limpet Patella caerulea (Linnaeus, 1758).</title>
        <authorList>
            <person name="Anh-Thu Weber A."/>
            <person name="Halstead-Nussloch G."/>
        </authorList>
    </citation>
    <scope>NUCLEOTIDE SEQUENCE [LARGE SCALE GENOMIC DNA]</scope>
    <source>
        <strain evidence="18">AATW-2023a</strain>
        <tissue evidence="18">Whole specimen</tissue>
    </source>
</reference>
<evidence type="ECO:0000256" key="12">
    <source>
        <dbReference type="ARBA" id="ARBA00023125"/>
    </source>
</evidence>
<dbReference type="PROSITE" id="PS51193">
    <property type="entry name" value="HELICASE_ATP_BIND_2"/>
    <property type="match status" value="1"/>
</dbReference>
<dbReference type="InterPro" id="IPR027417">
    <property type="entry name" value="P-loop_NTPase"/>
</dbReference>
<sequence length="929" mass="105192">MDEFDDEDDQYLATIDLDVPEIKQKSEAQVEEDNSTPETFPFPFEAYDIQKGFMKELYKCLNNSKIGIFESPTGTGKSLSLICGALKWLKDFREKQQKELEELSCEENSRGNSQPENKNGELDWIAEFSRKKEKEEKLHKIKEEHENIEKREAKLRELGKGAGTHQVKRKRVKMEDDFDDLMKDASGDIKAAFEAELEALKKECNLSGDANLEDAHLMLDDYCSDDETEGRKKEESLDEEDHITKIYFCSRTHSQLSQFVREVIKSPYGDDTRVISLGSRQNLCINEAVKKIKSLSLMNETCLDMQKKGKKSSSKEQVKKRSKVAGCSYYKYELLQDFKDSVLLEVRDIEQLASVGKKMKACPYYGTRYAIPAAEIVALPYNTLLHKSTREACGIKLKDNVVIIDEAHNLLETINSIYSVEVTGAQALRAHNQLTQYEKKYRSRLKAKNLMYVKQILYILAAIVKCLGGKVDESSDKQIVSKSEIQLKTINNFLFISQLDNLNLFKVLRYCERSQISKKLHGFIEKYADTEVHSSAFKKESNLSGVKKFLNEIKQKTEPSVESVVSDKPVSGTHSFDNMSSPLMHIESFLEALTNCDKDGRIVVNKQGLLSQSSLKFLLLNPAVHFSSIVEQARSIIVAGGTMQPISEFTDQLFHSAGVSPSRVALYSCGHVIPADHILPLTIATGPSGQQMDFTYQFRDSPSLLDELGRILINICNVTPGGIVCFFPSYDYESQVYNHWEKTGFLNRLSNKKKVFREPRKSGGVEQILSDYAACIKRCKTWTSSSSQTGAILLCVVGAKMSEGINFYDDLGRCVVMVGLPYPNLKSPELKEKMDYLNANYPKDSEGRQPGQVHYENLCMKAVNQSIGRAIRHRGDYATILLIDRRYNRTNVVSKLPNWISEHLQKPDKFGVALGCISKFFSAKKDFPT</sequence>
<feature type="region of interest" description="Disordered" evidence="16">
    <location>
        <begin position="103"/>
        <end position="123"/>
    </location>
</feature>
<gene>
    <name evidence="18" type="ORF">SNE40_016013</name>
</gene>
<dbReference type="EMBL" id="JAZGQO010000011">
    <property type="protein sequence ID" value="KAK6172331.1"/>
    <property type="molecule type" value="Genomic_DNA"/>
</dbReference>
<dbReference type="GO" id="GO:0005524">
    <property type="term" value="F:ATP binding"/>
    <property type="evidence" value="ECO:0007669"/>
    <property type="project" value="UniProtKB-KW"/>
</dbReference>
<dbReference type="PANTHER" id="PTHR11472:SF41">
    <property type="entry name" value="ATP-DEPENDENT DNA HELICASE DDX11-RELATED"/>
    <property type="match status" value="1"/>
</dbReference>
<dbReference type="AlphaFoldDB" id="A0AAN8PHZ8"/>
<keyword evidence="11" id="KW-0411">Iron-sulfur</keyword>
<dbReference type="GO" id="GO:0046872">
    <property type="term" value="F:metal ion binding"/>
    <property type="evidence" value="ECO:0007669"/>
    <property type="project" value="UniProtKB-KW"/>
</dbReference>
<keyword evidence="8" id="KW-0067">ATP-binding</keyword>
<keyword evidence="12" id="KW-0238">DNA-binding</keyword>
<dbReference type="Proteomes" id="UP001347796">
    <property type="component" value="Unassembled WGS sequence"/>
</dbReference>
<dbReference type="Pfam" id="PF06733">
    <property type="entry name" value="DEAD_2"/>
    <property type="match status" value="1"/>
</dbReference>
<dbReference type="PANTHER" id="PTHR11472">
    <property type="entry name" value="DNA REPAIR DEAD HELICASE RAD3/XP-D SUBFAMILY MEMBER"/>
    <property type="match status" value="1"/>
</dbReference>
<evidence type="ECO:0000256" key="7">
    <source>
        <dbReference type="ARBA" id="ARBA00022806"/>
    </source>
</evidence>
<dbReference type="FunFam" id="3.40.50.300:FF:001050">
    <property type="entry name" value="ATP-dependent DNA helicase DDX11"/>
    <property type="match status" value="1"/>
</dbReference>
<evidence type="ECO:0000256" key="6">
    <source>
        <dbReference type="ARBA" id="ARBA00022801"/>
    </source>
</evidence>
<evidence type="ECO:0000256" key="16">
    <source>
        <dbReference type="SAM" id="MobiDB-lite"/>
    </source>
</evidence>
<name>A0AAN8PHZ8_PATCE</name>
<dbReference type="GO" id="GO:0034085">
    <property type="term" value="P:establishment of sister chromatid cohesion"/>
    <property type="evidence" value="ECO:0007669"/>
    <property type="project" value="TreeGrafter"/>
</dbReference>
<keyword evidence="14" id="KW-0539">Nucleus</keyword>
<dbReference type="InterPro" id="IPR013020">
    <property type="entry name" value="Rad3/Chl1-like"/>
</dbReference>
<dbReference type="CDD" id="cd18788">
    <property type="entry name" value="SF2_C_XPD"/>
    <property type="match status" value="1"/>
</dbReference>
<dbReference type="GO" id="GO:0003677">
    <property type="term" value="F:DNA binding"/>
    <property type="evidence" value="ECO:0007669"/>
    <property type="project" value="UniProtKB-KW"/>
</dbReference>
<protein>
    <recommendedName>
        <fullName evidence="17">Helicase ATP-binding domain-containing protein</fullName>
    </recommendedName>
</protein>
<evidence type="ECO:0000313" key="18">
    <source>
        <dbReference type="EMBL" id="KAK6172331.1"/>
    </source>
</evidence>
<evidence type="ECO:0000256" key="1">
    <source>
        <dbReference type="ARBA" id="ARBA00001966"/>
    </source>
</evidence>
<evidence type="ECO:0000256" key="5">
    <source>
        <dbReference type="ARBA" id="ARBA00022741"/>
    </source>
</evidence>
<evidence type="ECO:0000313" key="19">
    <source>
        <dbReference type="Proteomes" id="UP001347796"/>
    </source>
</evidence>
<comment type="caution">
    <text evidence="18">The sequence shown here is derived from an EMBL/GenBank/DDBJ whole genome shotgun (WGS) entry which is preliminary data.</text>
</comment>
<evidence type="ECO:0000259" key="17">
    <source>
        <dbReference type="PROSITE" id="PS51193"/>
    </source>
</evidence>